<feature type="transmembrane region" description="Helical" evidence="7">
    <location>
        <begin position="473"/>
        <end position="495"/>
    </location>
</feature>
<evidence type="ECO:0000256" key="5">
    <source>
        <dbReference type="ARBA" id="ARBA00023136"/>
    </source>
</evidence>
<dbReference type="AlphaFoldDB" id="A0AAD9EDY1"/>
<evidence type="ECO:0000313" key="8">
    <source>
        <dbReference type="EMBL" id="KAK1847679.1"/>
    </source>
</evidence>
<keyword evidence="3 7" id="KW-0812">Transmembrane</keyword>
<comment type="subcellular location">
    <subcellularLocation>
        <location evidence="1">Membrane</location>
        <topology evidence="1">Multi-pass membrane protein</topology>
    </subcellularLocation>
</comment>
<sequence>MKPGSRLRPGQGAEGRVTVPSASARPPIEDIDGQPNYDDAELEASGYHREMPRQFSTFSLLALSYAVICTWNGFASAIGNGIKQGSSSGSIFMLFPAALFIGIISLGMAELTSAFPVAGGQYYWAFILSPPKWGPFISYSTAVISVLGIWLGGASTCNSISGMVLSIVQFMNPDYIIDPWHKYLVYVAIMVLGATINIVGARKLPALTGFIFVFSMATLVVTTITMLLCSYPNYNSARWVFTDNTISSGWESHSLAWVLCFVNNLYGFLGTDAGVHMTEEIPNSTVTAPKVIVGILAIPSTRECANRTQIYPVIIGLATVFPFACTCMFVIKDIDEILNAPSGLPLIQLYYQATGSRVITVLLMVAFAICFFACVVAIITGSSRALWSAARDECFPRSDLWKQISPRFGMPLNAVIIQAAFSIVYGLVFVGSETAFELMVSASIIFLVGSYVIPQAILLFVDRDELLPERPFSLGRFGYAVNFISTIWTVLLVVACCLPTEYPITPYNMNYNRSVTISAQEEAKAVNNSWWSLIADDLQHCGIGVVLLDLVRVGFFEKGCLPWAKHRQSYARVNETKAFARVYSRCAHPVA</sequence>
<accession>A0AAD9EDY1</accession>
<reference evidence="8" key="1">
    <citation type="submission" date="2023-01" db="EMBL/GenBank/DDBJ databases">
        <title>Colletotrichum chrysophilum M932 genome sequence.</title>
        <authorList>
            <person name="Baroncelli R."/>
        </authorList>
    </citation>
    <scope>NUCLEOTIDE SEQUENCE</scope>
    <source>
        <strain evidence="8">M932</strain>
    </source>
</reference>
<keyword evidence="4 7" id="KW-1133">Transmembrane helix</keyword>
<name>A0AAD9EDY1_9PEZI</name>
<evidence type="ECO:0000256" key="7">
    <source>
        <dbReference type="SAM" id="Phobius"/>
    </source>
</evidence>
<feature type="transmembrane region" description="Helical" evidence="7">
    <location>
        <begin position="408"/>
        <end position="432"/>
    </location>
</feature>
<dbReference type="PANTHER" id="PTHR45649:SF11">
    <property type="entry name" value="TRANSPORTER, PUTATIVE (EUROFUNG)-RELATED"/>
    <property type="match status" value="1"/>
</dbReference>
<evidence type="ECO:0000256" key="4">
    <source>
        <dbReference type="ARBA" id="ARBA00022989"/>
    </source>
</evidence>
<keyword evidence="5 7" id="KW-0472">Membrane</keyword>
<evidence type="ECO:0000256" key="6">
    <source>
        <dbReference type="SAM" id="MobiDB-lite"/>
    </source>
</evidence>
<feature type="transmembrane region" description="Helical" evidence="7">
    <location>
        <begin position="91"/>
        <end position="118"/>
    </location>
</feature>
<dbReference type="GO" id="GO:0016020">
    <property type="term" value="C:membrane"/>
    <property type="evidence" value="ECO:0007669"/>
    <property type="project" value="UniProtKB-SubCell"/>
</dbReference>
<proteinExistence type="predicted"/>
<evidence type="ECO:0000313" key="9">
    <source>
        <dbReference type="Proteomes" id="UP001243330"/>
    </source>
</evidence>
<feature type="transmembrane region" description="Helical" evidence="7">
    <location>
        <begin position="358"/>
        <end position="387"/>
    </location>
</feature>
<evidence type="ECO:0000256" key="1">
    <source>
        <dbReference type="ARBA" id="ARBA00004141"/>
    </source>
</evidence>
<dbReference type="Gene3D" id="1.20.1740.10">
    <property type="entry name" value="Amino acid/polyamine transporter I"/>
    <property type="match status" value="1"/>
</dbReference>
<keyword evidence="2" id="KW-0813">Transport</keyword>
<feature type="transmembrane region" description="Helical" evidence="7">
    <location>
        <begin position="138"/>
        <end position="171"/>
    </location>
</feature>
<dbReference type="Pfam" id="PF13520">
    <property type="entry name" value="AA_permease_2"/>
    <property type="match status" value="1"/>
</dbReference>
<dbReference type="InterPro" id="IPR002293">
    <property type="entry name" value="AA/rel_permease1"/>
</dbReference>
<feature type="transmembrane region" description="Helical" evidence="7">
    <location>
        <begin position="183"/>
        <end position="201"/>
    </location>
</feature>
<dbReference type="Proteomes" id="UP001243330">
    <property type="component" value="Unassembled WGS sequence"/>
</dbReference>
<dbReference type="EMBL" id="JAQOWY010000195">
    <property type="protein sequence ID" value="KAK1847679.1"/>
    <property type="molecule type" value="Genomic_DNA"/>
</dbReference>
<feature type="region of interest" description="Disordered" evidence="6">
    <location>
        <begin position="1"/>
        <end position="35"/>
    </location>
</feature>
<feature type="transmembrane region" description="Helical" evidence="7">
    <location>
        <begin position="58"/>
        <end position="79"/>
    </location>
</feature>
<keyword evidence="9" id="KW-1185">Reference proteome</keyword>
<feature type="transmembrane region" description="Helical" evidence="7">
    <location>
        <begin position="438"/>
        <end position="461"/>
    </location>
</feature>
<dbReference type="PANTHER" id="PTHR45649">
    <property type="entry name" value="AMINO-ACID PERMEASE BAT1"/>
    <property type="match status" value="1"/>
</dbReference>
<evidence type="ECO:0000256" key="2">
    <source>
        <dbReference type="ARBA" id="ARBA00022448"/>
    </source>
</evidence>
<gene>
    <name evidence="8" type="ORF">CCHR01_09706</name>
</gene>
<feature type="transmembrane region" description="Helical" evidence="7">
    <location>
        <begin position="207"/>
        <end position="229"/>
    </location>
</feature>
<organism evidence="8 9">
    <name type="scientific">Colletotrichum chrysophilum</name>
    <dbReference type="NCBI Taxonomy" id="1836956"/>
    <lineage>
        <taxon>Eukaryota</taxon>
        <taxon>Fungi</taxon>
        <taxon>Dikarya</taxon>
        <taxon>Ascomycota</taxon>
        <taxon>Pezizomycotina</taxon>
        <taxon>Sordariomycetes</taxon>
        <taxon>Hypocreomycetidae</taxon>
        <taxon>Glomerellales</taxon>
        <taxon>Glomerellaceae</taxon>
        <taxon>Colletotrichum</taxon>
        <taxon>Colletotrichum gloeosporioides species complex</taxon>
    </lineage>
</organism>
<comment type="caution">
    <text evidence="8">The sequence shown here is derived from an EMBL/GenBank/DDBJ whole genome shotgun (WGS) entry which is preliminary data.</text>
</comment>
<dbReference type="GO" id="GO:0022857">
    <property type="term" value="F:transmembrane transporter activity"/>
    <property type="evidence" value="ECO:0007669"/>
    <property type="project" value="InterPro"/>
</dbReference>
<feature type="transmembrane region" description="Helical" evidence="7">
    <location>
        <begin position="310"/>
        <end position="331"/>
    </location>
</feature>
<protein>
    <submittedName>
        <fullName evidence="8">Amino acid transporter</fullName>
    </submittedName>
</protein>
<evidence type="ECO:0000256" key="3">
    <source>
        <dbReference type="ARBA" id="ARBA00022692"/>
    </source>
</evidence>